<dbReference type="PANTHER" id="PTHR42852">
    <property type="entry name" value="THIOL:DISULFIDE INTERCHANGE PROTEIN DSBE"/>
    <property type="match status" value="1"/>
</dbReference>
<dbReference type="Pfam" id="PF08534">
    <property type="entry name" value="Redoxin"/>
    <property type="match status" value="1"/>
</dbReference>
<dbReference type="InterPro" id="IPR036249">
    <property type="entry name" value="Thioredoxin-like_sf"/>
</dbReference>
<gene>
    <name evidence="2" type="ORF">GCM10022407_11300</name>
</gene>
<dbReference type="PANTHER" id="PTHR42852:SF13">
    <property type="entry name" value="PROTEIN DIPZ"/>
    <property type="match status" value="1"/>
</dbReference>
<evidence type="ECO:0000259" key="1">
    <source>
        <dbReference type="PROSITE" id="PS51352"/>
    </source>
</evidence>
<dbReference type="CDD" id="cd02966">
    <property type="entry name" value="TlpA_like_family"/>
    <property type="match status" value="1"/>
</dbReference>
<dbReference type="Gene3D" id="3.40.30.10">
    <property type="entry name" value="Glutaredoxin"/>
    <property type="match status" value="1"/>
</dbReference>
<feature type="domain" description="Thioredoxin" evidence="1">
    <location>
        <begin position="271"/>
        <end position="435"/>
    </location>
</feature>
<evidence type="ECO:0000313" key="3">
    <source>
        <dbReference type="Proteomes" id="UP001501556"/>
    </source>
</evidence>
<dbReference type="InterPro" id="IPR013766">
    <property type="entry name" value="Thioredoxin_domain"/>
</dbReference>
<dbReference type="PROSITE" id="PS51352">
    <property type="entry name" value="THIOREDOXIN_2"/>
    <property type="match status" value="1"/>
</dbReference>
<reference evidence="3" key="1">
    <citation type="journal article" date="2019" name="Int. J. Syst. Evol. Microbiol.">
        <title>The Global Catalogue of Microorganisms (GCM) 10K type strain sequencing project: providing services to taxonomists for standard genome sequencing and annotation.</title>
        <authorList>
            <consortium name="The Broad Institute Genomics Platform"/>
            <consortium name="The Broad Institute Genome Sequencing Center for Infectious Disease"/>
            <person name="Wu L."/>
            <person name="Ma J."/>
        </authorList>
    </citation>
    <scope>NUCLEOTIDE SEQUENCE [LARGE SCALE GENOMIC DNA]</scope>
    <source>
        <strain evidence="3">JCM 17217</strain>
    </source>
</reference>
<dbReference type="RefSeq" id="WP_345121931.1">
    <property type="nucleotide sequence ID" value="NZ_BAABDI010000005.1"/>
</dbReference>
<dbReference type="Proteomes" id="UP001501556">
    <property type="component" value="Unassembled WGS sequence"/>
</dbReference>
<dbReference type="InterPro" id="IPR050553">
    <property type="entry name" value="Thioredoxin_ResA/DsbE_sf"/>
</dbReference>
<organism evidence="2 3">
    <name type="scientific">Hymenobacter antarcticus</name>
    <dbReference type="NCBI Taxonomy" id="486270"/>
    <lineage>
        <taxon>Bacteria</taxon>
        <taxon>Pseudomonadati</taxon>
        <taxon>Bacteroidota</taxon>
        <taxon>Cytophagia</taxon>
        <taxon>Cytophagales</taxon>
        <taxon>Hymenobacteraceae</taxon>
        <taxon>Hymenobacter</taxon>
    </lineage>
</organism>
<evidence type="ECO:0000313" key="2">
    <source>
        <dbReference type="EMBL" id="GAA3966781.1"/>
    </source>
</evidence>
<proteinExistence type="predicted"/>
<dbReference type="InterPro" id="IPR013740">
    <property type="entry name" value="Redoxin"/>
</dbReference>
<dbReference type="EMBL" id="BAABDI010000005">
    <property type="protein sequence ID" value="GAA3966781.1"/>
    <property type="molecule type" value="Genomic_DNA"/>
</dbReference>
<comment type="caution">
    <text evidence="2">The sequence shown here is derived from an EMBL/GenBank/DDBJ whole genome shotgun (WGS) entry which is preliminary data.</text>
</comment>
<dbReference type="SUPFAM" id="SSF52833">
    <property type="entry name" value="Thioredoxin-like"/>
    <property type="match status" value="1"/>
</dbReference>
<name>A0ABP7PK32_9BACT</name>
<keyword evidence="3" id="KW-1185">Reference proteome</keyword>
<dbReference type="PROSITE" id="PS51257">
    <property type="entry name" value="PROKAR_LIPOPROTEIN"/>
    <property type="match status" value="1"/>
</dbReference>
<accession>A0ABP7PK32</accession>
<sequence length="436" mass="47255">MKTIPIRLLASAALGMSLITGCDTSSTKKEAAETPAAETAGASAALPASLKPGHWKGWVMAQNKAIYFAFDVATEAGKPVVYLINKGLSGEERLRCDEISSAGDSTTIRLHAFDAALVVRPEGADKLTGTWVKYDAKTPYRVPLVALRGERPQPQPEAGTPDFAGTWRVTFKEDEGKTYPAVGIFKQQGTSITGTFLTTTGDYRYLSGAVLPSGMGLSTFDGSHAFLFQANKLADGTLKGDFYSGKSGHETWTAVLDPKAKLPDAGTLTYLKKGQSRLDFKFPNVFEGGAVSPTDPKYQGKVVVVQILGSWCPNCMDETNFLAPWYEKNKARGVEVIGLGYERSPDYKVASARLRNMRERFNIGYDVAVAGVSNKDSVAKSLPQLAKFLAFPTTIFLDKKGNVRKIHTGFAGPGTGKYYQEEIAGFNREVDKLLKE</sequence>
<protein>
    <recommendedName>
        <fullName evidence="1">Thioredoxin domain-containing protein</fullName>
    </recommendedName>
</protein>